<dbReference type="Proteomes" id="UP000249390">
    <property type="component" value="Unassembled WGS sequence"/>
</dbReference>
<protein>
    <submittedName>
        <fullName evidence="3">Uncharacterized protein</fullName>
    </submittedName>
</protein>
<keyword evidence="2" id="KW-0732">Signal</keyword>
<keyword evidence="1" id="KW-1133">Transmembrane helix</keyword>
<keyword evidence="4" id="KW-1185">Reference proteome</keyword>
<evidence type="ECO:0000313" key="3">
    <source>
        <dbReference type="EMBL" id="RAL43150.1"/>
    </source>
</evidence>
<dbReference type="AlphaFoldDB" id="A0A328DD37"/>
<keyword evidence="1" id="KW-0472">Membrane</keyword>
<reference evidence="3 4" key="1">
    <citation type="submission" date="2018-06" db="EMBL/GenBank/DDBJ databases">
        <title>The Genome of Cuscuta australis (Dodder) Provides Insight into the Evolution of Plant Parasitism.</title>
        <authorList>
            <person name="Liu H."/>
        </authorList>
    </citation>
    <scope>NUCLEOTIDE SEQUENCE [LARGE SCALE GENOMIC DNA]</scope>
    <source>
        <strain evidence="4">cv. Yunnan</strain>
        <tissue evidence="3">Vines</tissue>
    </source>
</reference>
<name>A0A328DD37_9ASTE</name>
<feature type="signal peptide" evidence="2">
    <location>
        <begin position="1"/>
        <end position="19"/>
    </location>
</feature>
<accession>A0A328DD37</accession>
<feature type="transmembrane region" description="Helical" evidence="1">
    <location>
        <begin position="104"/>
        <end position="124"/>
    </location>
</feature>
<sequence>MGLMLCFMLAVAISGWLLGLLVMEMKEPPVVLLLCSSGSKLIAPTMVSTSFALPLMSNAMISRTPSKLQGSYCSRRQAIDCGVLPIKVIEWLPCHLWLTNKICFVWWCIPFSVCLFIGCCTFQVTQVLLCHFFRTVVNTLFFVKFIGP</sequence>
<feature type="transmembrane region" description="Helical" evidence="1">
    <location>
        <begin position="41"/>
        <end position="61"/>
    </location>
</feature>
<evidence type="ECO:0000313" key="4">
    <source>
        <dbReference type="Proteomes" id="UP000249390"/>
    </source>
</evidence>
<dbReference type="EMBL" id="NQVE01000161">
    <property type="protein sequence ID" value="RAL43150.1"/>
    <property type="molecule type" value="Genomic_DNA"/>
</dbReference>
<keyword evidence="1" id="KW-0812">Transmembrane</keyword>
<comment type="caution">
    <text evidence="3">The sequence shown here is derived from an EMBL/GenBank/DDBJ whole genome shotgun (WGS) entry which is preliminary data.</text>
</comment>
<gene>
    <name evidence="3" type="ORF">DM860_009932</name>
</gene>
<evidence type="ECO:0000256" key="2">
    <source>
        <dbReference type="SAM" id="SignalP"/>
    </source>
</evidence>
<feature type="chain" id="PRO_5016294866" evidence="2">
    <location>
        <begin position="20"/>
        <end position="148"/>
    </location>
</feature>
<proteinExistence type="predicted"/>
<evidence type="ECO:0000256" key="1">
    <source>
        <dbReference type="SAM" id="Phobius"/>
    </source>
</evidence>
<organism evidence="3 4">
    <name type="scientific">Cuscuta australis</name>
    <dbReference type="NCBI Taxonomy" id="267555"/>
    <lineage>
        <taxon>Eukaryota</taxon>
        <taxon>Viridiplantae</taxon>
        <taxon>Streptophyta</taxon>
        <taxon>Embryophyta</taxon>
        <taxon>Tracheophyta</taxon>
        <taxon>Spermatophyta</taxon>
        <taxon>Magnoliopsida</taxon>
        <taxon>eudicotyledons</taxon>
        <taxon>Gunneridae</taxon>
        <taxon>Pentapetalae</taxon>
        <taxon>asterids</taxon>
        <taxon>lamiids</taxon>
        <taxon>Solanales</taxon>
        <taxon>Convolvulaceae</taxon>
        <taxon>Cuscuteae</taxon>
        <taxon>Cuscuta</taxon>
        <taxon>Cuscuta subgen. Grammica</taxon>
        <taxon>Cuscuta sect. Cleistogrammica</taxon>
    </lineage>
</organism>